<dbReference type="EMBL" id="UAUZ02000004">
    <property type="protein sequence ID" value="CAD7355151.1"/>
    <property type="molecule type" value="Genomic_DNA"/>
</dbReference>
<reference evidence="1" key="1">
    <citation type="submission" date="2020-11" db="EMBL/GenBank/DDBJ databases">
        <authorList>
            <consortium name="Pathogen Informatics"/>
        </authorList>
    </citation>
    <scope>NUCLEOTIDE SEQUENCE</scope>
    <source>
        <strain evidence="1">NCTC13131</strain>
    </source>
</reference>
<dbReference type="Proteomes" id="UP000251686">
    <property type="component" value="Unassembled WGS sequence"/>
</dbReference>
<proteinExistence type="predicted"/>
<protein>
    <submittedName>
        <fullName evidence="1">Putative abrB protein</fullName>
    </submittedName>
</protein>
<evidence type="ECO:0000313" key="1">
    <source>
        <dbReference type="EMBL" id="CAD7355151.1"/>
    </source>
</evidence>
<gene>
    <name evidence="1" type="ORF">NCTC13131_06175</name>
</gene>
<comment type="caution">
    <text evidence="1">The sequence shown here is derived from an EMBL/GenBank/DDBJ whole genome shotgun (WGS) entry which is preliminary data.</text>
</comment>
<accession>A0A8S1IBA9</accession>
<sequence length="169" mass="18515">MNGTKTTTNIIRDVCVKLTTNKLARLSCSAMTSICVSAPGITLKIAVSVLIRAIFLKTNAITIAINNIEIDTTIIESQLFLISITTFFVNVDPICTPNSTIPNSLSKNGHLISSLKTFTQMIDAIIGPNINGSNTCDEYSRILIKNDKTNTMKLFLYIIAMFSTSFNKK</sequence>
<dbReference type="AlphaFoldDB" id="A0A8S1IBA9"/>
<name>A0A8S1IBA9_STAAU</name>
<evidence type="ECO:0000313" key="2">
    <source>
        <dbReference type="Proteomes" id="UP000251686"/>
    </source>
</evidence>
<organism evidence="1 2">
    <name type="scientific">Staphylococcus aureus</name>
    <dbReference type="NCBI Taxonomy" id="1280"/>
    <lineage>
        <taxon>Bacteria</taxon>
        <taxon>Bacillati</taxon>
        <taxon>Bacillota</taxon>
        <taxon>Bacilli</taxon>
        <taxon>Bacillales</taxon>
        <taxon>Staphylococcaceae</taxon>
        <taxon>Staphylococcus</taxon>
    </lineage>
</organism>